<evidence type="ECO:0000313" key="2">
    <source>
        <dbReference type="Proteomes" id="UP000268096"/>
    </source>
</evidence>
<proteinExistence type="predicted"/>
<dbReference type="Proteomes" id="UP000268096">
    <property type="component" value="Unassembled WGS sequence"/>
</dbReference>
<dbReference type="AlphaFoldDB" id="A0A0P9ZCG3"/>
<gene>
    <name evidence="1" type="ORF">ALP48_102146</name>
</gene>
<comment type="caution">
    <text evidence="1">The sequence shown here is derived from an EMBL/GenBank/DDBJ whole genome shotgun (WGS) entry which is preliminary data.</text>
</comment>
<name>A0A0P9ZCG3_PSESX</name>
<dbReference type="EMBL" id="RBTH01000043">
    <property type="protein sequence ID" value="RMT50484.1"/>
    <property type="molecule type" value="Genomic_DNA"/>
</dbReference>
<reference evidence="1 2" key="1">
    <citation type="submission" date="2018-08" db="EMBL/GenBank/DDBJ databases">
        <title>Recombination of ecologically and evolutionarily significant loci maintains genetic cohesion in the Pseudomonas syringae species complex.</title>
        <authorList>
            <person name="Dillon M."/>
            <person name="Thakur S."/>
            <person name="Almeida R.N.D."/>
            <person name="Weir B.S."/>
            <person name="Guttman D.S."/>
        </authorList>
    </citation>
    <scope>NUCLEOTIDE SEQUENCE [LARGE SCALE GENOMIC DNA]</scope>
    <source>
        <strain evidence="1 2">ICMP 16926</strain>
    </source>
</reference>
<accession>A0A0P9ZCG3</accession>
<protein>
    <submittedName>
        <fullName evidence="1">Uncharacterized protein</fullName>
    </submittedName>
</protein>
<sequence>MTGKVTTFGFFCPAYWRVCSTSGDQAARPWTAQDFQTALLAMNSSRV</sequence>
<evidence type="ECO:0000313" key="1">
    <source>
        <dbReference type="EMBL" id="RMT50484.1"/>
    </source>
</evidence>
<organism evidence="1 2">
    <name type="scientific">Pseudomonas syringae pv. solidagae</name>
    <dbReference type="NCBI Taxonomy" id="264458"/>
    <lineage>
        <taxon>Bacteria</taxon>
        <taxon>Pseudomonadati</taxon>
        <taxon>Pseudomonadota</taxon>
        <taxon>Gammaproteobacteria</taxon>
        <taxon>Pseudomonadales</taxon>
        <taxon>Pseudomonadaceae</taxon>
        <taxon>Pseudomonas</taxon>
        <taxon>Pseudomonas syringae</taxon>
    </lineage>
</organism>